<comment type="similarity">
    <text evidence="1">Belongs to the UPF0213 family.</text>
</comment>
<dbReference type="InterPro" id="IPR035901">
    <property type="entry name" value="GIY-YIG_endonuc_sf"/>
</dbReference>
<dbReference type="SMART" id="SM00465">
    <property type="entry name" value="GIYc"/>
    <property type="match status" value="1"/>
</dbReference>
<name>A0A1M4YIT5_9FLAO</name>
<sequence length="97" mass="11636">MKIYYVYIVKCSDNSYYTGFTNDLERRINEHNGGVNPASYTHTRRPVKLVFYNEFNDVNQAIQFEKQIKGWNRKKKEAIINDNWELLPELSKNKMKK</sequence>
<dbReference type="STRING" id="1302685.SAMN05444408_10856"/>
<dbReference type="EMBL" id="FQVO01000008">
    <property type="protein sequence ID" value="SHF05764.1"/>
    <property type="molecule type" value="Genomic_DNA"/>
</dbReference>
<dbReference type="PANTHER" id="PTHR34477">
    <property type="entry name" value="UPF0213 PROTEIN YHBQ"/>
    <property type="match status" value="1"/>
</dbReference>
<keyword evidence="3" id="KW-0255">Endonuclease</keyword>
<dbReference type="Pfam" id="PF01541">
    <property type="entry name" value="GIY-YIG"/>
    <property type="match status" value="1"/>
</dbReference>
<dbReference type="CDD" id="cd10456">
    <property type="entry name" value="GIY-YIG_UPF0213"/>
    <property type="match status" value="1"/>
</dbReference>
<reference evidence="4" key="1">
    <citation type="submission" date="2016-11" db="EMBL/GenBank/DDBJ databases">
        <authorList>
            <person name="Varghese N."/>
            <person name="Submissions S."/>
        </authorList>
    </citation>
    <scope>NUCLEOTIDE SEQUENCE [LARGE SCALE GENOMIC DNA]</scope>
    <source>
        <strain evidence="4">DSM 26898</strain>
    </source>
</reference>
<dbReference type="GO" id="GO:0004519">
    <property type="term" value="F:endonuclease activity"/>
    <property type="evidence" value="ECO:0007669"/>
    <property type="project" value="UniProtKB-KW"/>
</dbReference>
<protein>
    <submittedName>
        <fullName evidence="3">Putative endonuclease</fullName>
    </submittedName>
</protein>
<evidence type="ECO:0000313" key="3">
    <source>
        <dbReference type="EMBL" id="SHF05764.1"/>
    </source>
</evidence>
<organism evidence="3 4">
    <name type="scientific">Chryseobacterium takakiae</name>
    <dbReference type="NCBI Taxonomy" id="1302685"/>
    <lineage>
        <taxon>Bacteria</taxon>
        <taxon>Pseudomonadati</taxon>
        <taxon>Bacteroidota</taxon>
        <taxon>Flavobacteriia</taxon>
        <taxon>Flavobacteriales</taxon>
        <taxon>Weeksellaceae</taxon>
        <taxon>Chryseobacterium group</taxon>
        <taxon>Chryseobacterium</taxon>
    </lineage>
</organism>
<keyword evidence="3" id="KW-0378">Hydrolase</keyword>
<dbReference type="AlphaFoldDB" id="A0A1M4YIT5"/>
<evidence type="ECO:0000256" key="1">
    <source>
        <dbReference type="ARBA" id="ARBA00007435"/>
    </source>
</evidence>
<dbReference type="Gene3D" id="3.40.1440.10">
    <property type="entry name" value="GIY-YIG endonuclease"/>
    <property type="match status" value="1"/>
</dbReference>
<dbReference type="Proteomes" id="UP000184236">
    <property type="component" value="Unassembled WGS sequence"/>
</dbReference>
<dbReference type="RefSeq" id="WP_072884920.1">
    <property type="nucleotide sequence ID" value="NZ_FQVO01000008.1"/>
</dbReference>
<evidence type="ECO:0000313" key="4">
    <source>
        <dbReference type="Proteomes" id="UP000184236"/>
    </source>
</evidence>
<keyword evidence="3" id="KW-0540">Nuclease</keyword>
<dbReference type="SUPFAM" id="SSF82771">
    <property type="entry name" value="GIY-YIG endonuclease"/>
    <property type="match status" value="1"/>
</dbReference>
<proteinExistence type="inferred from homology"/>
<dbReference type="PROSITE" id="PS50164">
    <property type="entry name" value="GIY_YIG"/>
    <property type="match status" value="1"/>
</dbReference>
<keyword evidence="4" id="KW-1185">Reference proteome</keyword>
<evidence type="ECO:0000259" key="2">
    <source>
        <dbReference type="PROSITE" id="PS50164"/>
    </source>
</evidence>
<feature type="domain" description="GIY-YIG" evidence="2">
    <location>
        <begin position="2"/>
        <end position="78"/>
    </location>
</feature>
<dbReference type="OrthoDB" id="1495241at2"/>
<dbReference type="PANTHER" id="PTHR34477:SF1">
    <property type="entry name" value="UPF0213 PROTEIN YHBQ"/>
    <property type="match status" value="1"/>
</dbReference>
<dbReference type="InterPro" id="IPR050190">
    <property type="entry name" value="UPF0213_domain"/>
</dbReference>
<accession>A0A1M4YIT5</accession>
<gene>
    <name evidence="3" type="ORF">SAMN05444408_10856</name>
</gene>
<dbReference type="InterPro" id="IPR000305">
    <property type="entry name" value="GIY-YIG_endonuc"/>
</dbReference>